<keyword evidence="3" id="KW-0547">Nucleotide-binding</keyword>
<feature type="domain" description="ABC-transporter extension" evidence="7">
    <location>
        <begin position="224"/>
        <end position="290"/>
    </location>
</feature>
<evidence type="ECO:0000256" key="5">
    <source>
        <dbReference type="SAM" id="MobiDB-lite"/>
    </source>
</evidence>
<gene>
    <name evidence="8" type="primary">ABCF2_3</name>
    <name evidence="8" type="ORF">P7K49_004711</name>
</gene>
<protein>
    <submittedName>
        <fullName evidence="8">ATP-binding cassette sub- F member 2</fullName>
    </submittedName>
</protein>
<dbReference type="InterPro" id="IPR027417">
    <property type="entry name" value="P-loop_NTPase"/>
</dbReference>
<evidence type="ECO:0000256" key="1">
    <source>
        <dbReference type="ARBA" id="ARBA00011054"/>
    </source>
</evidence>
<feature type="domain" description="ABC transporter" evidence="6">
    <location>
        <begin position="78"/>
        <end position="212"/>
    </location>
</feature>
<dbReference type="GO" id="GO:0005524">
    <property type="term" value="F:ATP binding"/>
    <property type="evidence" value="ECO:0007669"/>
    <property type="project" value="UniProtKB-KW"/>
</dbReference>
<dbReference type="SUPFAM" id="SSF52540">
    <property type="entry name" value="P-loop containing nucleoside triphosphate hydrolases"/>
    <property type="match status" value="1"/>
</dbReference>
<comment type="similarity">
    <text evidence="1">Belongs to the ABC transporter superfamily. ABCF family. EF3 subfamily.</text>
</comment>
<dbReference type="PANTHER" id="PTHR19211:SF15">
    <property type="entry name" value="ATP-BINDING CASSETTE SUB-FAMILY F MEMBER 2"/>
    <property type="match status" value="1"/>
</dbReference>
<dbReference type="Pfam" id="PF00005">
    <property type="entry name" value="ABC_tran"/>
    <property type="match status" value="1"/>
</dbReference>
<evidence type="ECO:0000313" key="8">
    <source>
        <dbReference type="EMBL" id="KAK2117824.1"/>
    </source>
</evidence>
<dbReference type="PANTHER" id="PTHR19211">
    <property type="entry name" value="ATP-BINDING TRANSPORT PROTEIN-RELATED"/>
    <property type="match status" value="1"/>
</dbReference>
<dbReference type="Gene3D" id="3.40.50.300">
    <property type="entry name" value="P-loop containing nucleotide triphosphate hydrolases"/>
    <property type="match status" value="1"/>
</dbReference>
<evidence type="ECO:0000256" key="3">
    <source>
        <dbReference type="ARBA" id="ARBA00022741"/>
    </source>
</evidence>
<reference evidence="8 9" key="1">
    <citation type="submission" date="2023-05" db="EMBL/GenBank/DDBJ databases">
        <title>B98-5 Cell Line De Novo Hybrid Assembly: An Optical Mapping Approach.</title>
        <authorList>
            <person name="Kananen K."/>
            <person name="Auerbach J.A."/>
            <person name="Kautto E."/>
            <person name="Blachly J.S."/>
        </authorList>
    </citation>
    <scope>NUCLEOTIDE SEQUENCE [LARGE SCALE GENOMIC DNA]</scope>
    <source>
        <strain evidence="8">B95-8</strain>
        <tissue evidence="8">Cell line</tissue>
    </source>
</reference>
<dbReference type="InterPro" id="IPR003439">
    <property type="entry name" value="ABC_transporter-like_ATP-bd"/>
</dbReference>
<organism evidence="8 9">
    <name type="scientific">Saguinus oedipus</name>
    <name type="common">Cotton-top tamarin</name>
    <name type="synonym">Oedipomidas oedipus</name>
    <dbReference type="NCBI Taxonomy" id="9490"/>
    <lineage>
        <taxon>Eukaryota</taxon>
        <taxon>Metazoa</taxon>
        <taxon>Chordata</taxon>
        <taxon>Craniata</taxon>
        <taxon>Vertebrata</taxon>
        <taxon>Euteleostomi</taxon>
        <taxon>Mammalia</taxon>
        <taxon>Eutheria</taxon>
        <taxon>Euarchontoglires</taxon>
        <taxon>Primates</taxon>
        <taxon>Haplorrhini</taxon>
        <taxon>Platyrrhini</taxon>
        <taxon>Cebidae</taxon>
        <taxon>Callitrichinae</taxon>
        <taxon>Saguinus</taxon>
    </lineage>
</organism>
<evidence type="ECO:0000256" key="2">
    <source>
        <dbReference type="ARBA" id="ARBA00022737"/>
    </source>
</evidence>
<keyword evidence="4 8" id="KW-0067">ATP-binding</keyword>
<comment type="caution">
    <text evidence="8">The sequence shown here is derived from an EMBL/GenBank/DDBJ whole genome shotgun (WGS) entry which is preliminary data.</text>
</comment>
<evidence type="ECO:0000256" key="4">
    <source>
        <dbReference type="ARBA" id="ARBA00022840"/>
    </source>
</evidence>
<sequence length="339" mass="39339">MLINLWKKAAKKKEAAKARQRPRKGHEESGDAVTEPQVAEEKNEAASRTVTGILASHPNSTDIHIINLSLTFHNQELLSDTKLELKSGCLYGLIGLNGIGKSMLLSAIGKYEVPIPEHIDIYHLTREMPPGDKTPLQCVMEVNTEWTMLERQAECLAHDDVKYEKLMELYECLEELDADKAEMRAMRILHGLGFTLAMQRKKLKDFSGDWRMRDFLNGVCTNIIRNKRLKYYMGNHDQYVKTWLELEENQMKRFHWEQDQIAHMKNYIERFGHGSAKLAQQDRSKEKTTENDGIRTDREGREGQDTVILLSTMWQDPATRHYGVKCELRVFKRWALHLQ</sequence>
<feature type="region of interest" description="Disordered" evidence="5">
    <location>
        <begin position="275"/>
        <end position="298"/>
    </location>
</feature>
<keyword evidence="2" id="KW-0677">Repeat</keyword>
<feature type="region of interest" description="Disordered" evidence="5">
    <location>
        <begin position="8"/>
        <end position="45"/>
    </location>
</feature>
<dbReference type="Proteomes" id="UP001266305">
    <property type="component" value="Unassembled WGS sequence"/>
</dbReference>
<evidence type="ECO:0000313" key="9">
    <source>
        <dbReference type="Proteomes" id="UP001266305"/>
    </source>
</evidence>
<dbReference type="InterPro" id="IPR032781">
    <property type="entry name" value="ABC_tran_Xtn"/>
</dbReference>
<evidence type="ECO:0000259" key="7">
    <source>
        <dbReference type="Pfam" id="PF12848"/>
    </source>
</evidence>
<proteinExistence type="inferred from homology"/>
<evidence type="ECO:0000259" key="6">
    <source>
        <dbReference type="Pfam" id="PF00005"/>
    </source>
</evidence>
<feature type="compositionally biased region" description="Basic and acidic residues" evidence="5">
    <location>
        <begin position="280"/>
        <end position="298"/>
    </location>
</feature>
<dbReference type="Pfam" id="PF12848">
    <property type="entry name" value="ABC_tran_Xtn"/>
    <property type="match status" value="1"/>
</dbReference>
<accession>A0ABQ9W884</accession>
<name>A0ABQ9W884_SAGOE</name>
<dbReference type="InterPro" id="IPR050611">
    <property type="entry name" value="ABCF"/>
</dbReference>
<keyword evidence="9" id="KW-1185">Reference proteome</keyword>
<dbReference type="EMBL" id="JASSZA010000002">
    <property type="protein sequence ID" value="KAK2117824.1"/>
    <property type="molecule type" value="Genomic_DNA"/>
</dbReference>